<dbReference type="AlphaFoldDB" id="W9XXJ5"/>
<sequence>MDVAERSSRSSAVADISPDGDVVLIVGPEKIRLRVYSQILRCASRVFSTMFEPCWNTDQDHSKALPREILLPEDDGRAFSIICCVIHHRNDLVPAASTMSAKGILQIAIVTDKYDLHIALKYASGLWLRPEVDFLSLKAAGYFIATAFLFNDADLFAKVALYLTISFKETYLALLDNDLLSQFIPWKVIYILEERRNQMRAEIGQLIIRGMNGRCDCGWGEESSEKYEKLNRKYGPLKMIEVPISHIIEKIKTITSHTQRYYIEQNINQWCENHKPIDANSLDRQLKTLKDKMRICLSCIRTSGTTTLCNLHSAAAAPSAAGGG</sequence>
<comment type="caution">
    <text evidence="1">The sequence shown here is derived from an EMBL/GenBank/DDBJ whole genome shotgun (WGS) entry which is preliminary data.</text>
</comment>
<dbReference type="eggNOG" id="ENOG502SMAU">
    <property type="taxonomic scope" value="Eukaryota"/>
</dbReference>
<dbReference type="InterPro" id="IPR011333">
    <property type="entry name" value="SKP1/BTB/POZ_sf"/>
</dbReference>
<dbReference type="OrthoDB" id="5275938at2759"/>
<dbReference type="RefSeq" id="XP_007740486.1">
    <property type="nucleotide sequence ID" value="XM_007742296.1"/>
</dbReference>
<dbReference type="Gene3D" id="3.30.710.10">
    <property type="entry name" value="Potassium Channel Kv1.1, Chain A"/>
    <property type="match status" value="1"/>
</dbReference>
<reference evidence="1 2" key="1">
    <citation type="submission" date="2013-03" db="EMBL/GenBank/DDBJ databases">
        <title>The Genome Sequence of Cladophialophora psammophila CBS 110553.</title>
        <authorList>
            <consortium name="The Broad Institute Genomics Platform"/>
            <person name="Cuomo C."/>
            <person name="de Hoog S."/>
            <person name="Gorbushina A."/>
            <person name="Walker B."/>
            <person name="Young S.K."/>
            <person name="Zeng Q."/>
            <person name="Gargeya S."/>
            <person name="Fitzgerald M."/>
            <person name="Haas B."/>
            <person name="Abouelleil A."/>
            <person name="Allen A.W."/>
            <person name="Alvarado L."/>
            <person name="Arachchi H.M."/>
            <person name="Berlin A.M."/>
            <person name="Chapman S.B."/>
            <person name="Gainer-Dewar J."/>
            <person name="Goldberg J."/>
            <person name="Griggs A."/>
            <person name="Gujja S."/>
            <person name="Hansen M."/>
            <person name="Howarth C."/>
            <person name="Imamovic A."/>
            <person name="Ireland A."/>
            <person name="Larimer J."/>
            <person name="McCowan C."/>
            <person name="Murphy C."/>
            <person name="Pearson M."/>
            <person name="Poon T.W."/>
            <person name="Priest M."/>
            <person name="Roberts A."/>
            <person name="Saif S."/>
            <person name="Shea T."/>
            <person name="Sisk P."/>
            <person name="Sykes S."/>
            <person name="Wortman J."/>
            <person name="Nusbaum C."/>
            <person name="Birren B."/>
        </authorList>
    </citation>
    <scope>NUCLEOTIDE SEQUENCE [LARGE SCALE GENOMIC DNA]</scope>
    <source>
        <strain evidence="1 2">CBS 110553</strain>
    </source>
</reference>
<gene>
    <name evidence="1" type="ORF">A1O5_01680</name>
</gene>
<evidence type="ECO:0000313" key="1">
    <source>
        <dbReference type="EMBL" id="EXJ74984.1"/>
    </source>
</evidence>
<dbReference type="EMBL" id="AMGX01000002">
    <property type="protein sequence ID" value="EXJ74984.1"/>
    <property type="molecule type" value="Genomic_DNA"/>
</dbReference>
<dbReference type="HOGENOM" id="CLU_054243_0_0_1"/>
<proteinExistence type="predicted"/>
<dbReference type="GeneID" id="19186413"/>
<dbReference type="Proteomes" id="UP000019471">
    <property type="component" value="Unassembled WGS sequence"/>
</dbReference>
<organism evidence="1 2">
    <name type="scientific">Cladophialophora psammophila CBS 110553</name>
    <dbReference type="NCBI Taxonomy" id="1182543"/>
    <lineage>
        <taxon>Eukaryota</taxon>
        <taxon>Fungi</taxon>
        <taxon>Dikarya</taxon>
        <taxon>Ascomycota</taxon>
        <taxon>Pezizomycotina</taxon>
        <taxon>Eurotiomycetes</taxon>
        <taxon>Chaetothyriomycetidae</taxon>
        <taxon>Chaetothyriales</taxon>
        <taxon>Herpotrichiellaceae</taxon>
        <taxon>Cladophialophora</taxon>
    </lineage>
</organism>
<keyword evidence="2" id="KW-1185">Reference proteome</keyword>
<evidence type="ECO:0000313" key="2">
    <source>
        <dbReference type="Proteomes" id="UP000019471"/>
    </source>
</evidence>
<accession>W9XXJ5</accession>
<protein>
    <recommendedName>
        <fullName evidence="3">BTB domain-containing protein</fullName>
    </recommendedName>
</protein>
<dbReference type="STRING" id="1182543.W9XXJ5"/>
<name>W9XXJ5_9EURO</name>
<evidence type="ECO:0008006" key="3">
    <source>
        <dbReference type="Google" id="ProtNLM"/>
    </source>
</evidence>